<evidence type="ECO:0000256" key="5">
    <source>
        <dbReference type="SAM" id="MobiDB-lite"/>
    </source>
</evidence>
<keyword evidence="3" id="KW-0479">Metal-binding</keyword>
<name>A0ABT8DCX3_9RHOB</name>
<comment type="caution">
    <text evidence="6">The sequence shown here is derived from an EMBL/GenBank/DDBJ whole genome shotgun (WGS) entry which is preliminary data.</text>
</comment>
<dbReference type="PANTHER" id="PTHR46193">
    <property type="entry name" value="6-PHOSPHOGLUCONATE PHOSPHATASE"/>
    <property type="match status" value="1"/>
</dbReference>
<feature type="region of interest" description="Disordered" evidence="5">
    <location>
        <begin position="158"/>
        <end position="177"/>
    </location>
</feature>
<evidence type="ECO:0000256" key="3">
    <source>
        <dbReference type="ARBA" id="ARBA00022723"/>
    </source>
</evidence>
<dbReference type="EMBL" id="JAUFRC010000004">
    <property type="protein sequence ID" value="MDN3714285.1"/>
    <property type="molecule type" value="Genomic_DNA"/>
</dbReference>
<dbReference type="Pfam" id="PF00702">
    <property type="entry name" value="Hydrolase"/>
    <property type="match status" value="1"/>
</dbReference>
<dbReference type="Gene3D" id="1.10.150.240">
    <property type="entry name" value="Putative phosphatase, domain 2"/>
    <property type="match status" value="1"/>
</dbReference>
<organism evidence="6 7">
    <name type="scientific">Paracoccus cavernae</name>
    <dbReference type="NCBI Taxonomy" id="1571207"/>
    <lineage>
        <taxon>Bacteria</taxon>
        <taxon>Pseudomonadati</taxon>
        <taxon>Pseudomonadota</taxon>
        <taxon>Alphaproteobacteria</taxon>
        <taxon>Rhodobacterales</taxon>
        <taxon>Paracoccaceae</taxon>
        <taxon>Paracoccus</taxon>
    </lineage>
</organism>
<keyword evidence="4" id="KW-0460">Magnesium</keyword>
<comment type="similarity">
    <text evidence="2">Belongs to the HAD-like hydrolase superfamily. CbbY/CbbZ/Gph/YieH family.</text>
</comment>
<dbReference type="InterPro" id="IPR051600">
    <property type="entry name" value="Beta-PGM-like"/>
</dbReference>
<dbReference type="InterPro" id="IPR023214">
    <property type="entry name" value="HAD_sf"/>
</dbReference>
<dbReference type="SFLD" id="SFLDG01129">
    <property type="entry name" value="C1.5:_HAD__Beta-PGM__Phosphata"/>
    <property type="match status" value="1"/>
</dbReference>
<proteinExistence type="inferred from homology"/>
<feature type="compositionally biased region" description="Basic residues" evidence="5">
    <location>
        <begin position="160"/>
        <end position="177"/>
    </location>
</feature>
<dbReference type="Gene3D" id="3.40.50.1000">
    <property type="entry name" value="HAD superfamily/HAD-like"/>
    <property type="match status" value="1"/>
</dbReference>
<reference evidence="7" key="1">
    <citation type="journal article" date="2019" name="Int. J. Syst. Evol. Microbiol.">
        <title>The Global Catalogue of Microorganisms (GCM) 10K type strain sequencing project: providing services to taxonomists for standard genome sequencing and annotation.</title>
        <authorList>
            <consortium name="The Broad Institute Genomics Platform"/>
            <consortium name="The Broad Institute Genome Sequencing Center for Infectious Disease"/>
            <person name="Wu L."/>
            <person name="Ma J."/>
        </authorList>
    </citation>
    <scope>NUCLEOTIDE SEQUENCE [LARGE SCALE GENOMIC DNA]</scope>
    <source>
        <strain evidence="7">CECT 8482</strain>
    </source>
</reference>
<dbReference type="InterPro" id="IPR036412">
    <property type="entry name" value="HAD-like_sf"/>
</dbReference>
<gene>
    <name evidence="6" type="ORF">QWZ10_25295</name>
</gene>
<dbReference type="SUPFAM" id="SSF56784">
    <property type="entry name" value="HAD-like"/>
    <property type="match status" value="1"/>
</dbReference>
<evidence type="ECO:0000256" key="2">
    <source>
        <dbReference type="ARBA" id="ARBA00006171"/>
    </source>
</evidence>
<dbReference type="Proteomes" id="UP001243846">
    <property type="component" value="Unassembled WGS sequence"/>
</dbReference>
<evidence type="ECO:0000313" key="6">
    <source>
        <dbReference type="EMBL" id="MDN3714285.1"/>
    </source>
</evidence>
<feature type="region of interest" description="Disordered" evidence="5">
    <location>
        <begin position="185"/>
        <end position="222"/>
    </location>
</feature>
<comment type="cofactor">
    <cofactor evidence="1">
        <name>Mg(2+)</name>
        <dbReference type="ChEBI" id="CHEBI:18420"/>
    </cofactor>
</comment>
<evidence type="ECO:0000256" key="1">
    <source>
        <dbReference type="ARBA" id="ARBA00001946"/>
    </source>
</evidence>
<sequence length="222" mass="24876">MRHIEAILFDCDGVLLDSEPMGCGALAQALTAAGYPMTIDEARAVFSGNAAHDSRDWMAARGLLADEIVRESDRLLFEQFDQHVPLIPGIERIMSGFSVPMAICSNASIERLKRSVHRTSLAPRFGPNIYSAEHVARPKPAADLALYACARLGVPFSGPLHRRQHPRHPLRKSRRLPRRRLYRALREPDGPRRDTARCRSESCRSRHGAVPRTLEISDDRNP</sequence>
<dbReference type="InterPro" id="IPR023198">
    <property type="entry name" value="PGP-like_dom2"/>
</dbReference>
<evidence type="ECO:0000313" key="7">
    <source>
        <dbReference type="Proteomes" id="UP001243846"/>
    </source>
</evidence>
<evidence type="ECO:0000256" key="4">
    <source>
        <dbReference type="ARBA" id="ARBA00022842"/>
    </source>
</evidence>
<feature type="compositionally biased region" description="Basic and acidic residues" evidence="5">
    <location>
        <begin position="185"/>
        <end position="204"/>
    </location>
</feature>
<dbReference type="PANTHER" id="PTHR46193:SF10">
    <property type="entry name" value="6-PHOSPHOGLUCONATE PHOSPHATASE"/>
    <property type="match status" value="1"/>
</dbReference>
<keyword evidence="7" id="KW-1185">Reference proteome</keyword>
<accession>A0ABT8DCX3</accession>
<protein>
    <submittedName>
        <fullName evidence="6">HAD hydrolase-like protein</fullName>
    </submittedName>
</protein>
<dbReference type="SFLD" id="SFLDS00003">
    <property type="entry name" value="Haloacid_Dehalogenase"/>
    <property type="match status" value="1"/>
</dbReference>